<comment type="similarity">
    <text evidence="2">Belongs to the methyltransferase superfamily. L-isoaspartyl/D-aspartyl protein methyltransferase family.</text>
</comment>
<evidence type="ECO:0000313" key="12">
    <source>
        <dbReference type="EMBL" id="MBD5780271.1"/>
    </source>
</evidence>
<dbReference type="Pfam" id="PF01135">
    <property type="entry name" value="PCMT"/>
    <property type="match status" value="1"/>
</dbReference>
<evidence type="ECO:0000256" key="7">
    <source>
        <dbReference type="ARBA" id="ARBA00022679"/>
    </source>
</evidence>
<organism evidence="12 13">
    <name type="scientific">Pelagicoccus enzymogenes</name>
    <dbReference type="NCBI Taxonomy" id="2773457"/>
    <lineage>
        <taxon>Bacteria</taxon>
        <taxon>Pseudomonadati</taxon>
        <taxon>Verrucomicrobiota</taxon>
        <taxon>Opitutia</taxon>
        <taxon>Puniceicoccales</taxon>
        <taxon>Pelagicoccaceae</taxon>
        <taxon>Pelagicoccus</taxon>
    </lineage>
</organism>
<dbReference type="EC" id="2.1.1.77" evidence="3"/>
<dbReference type="EMBL" id="JACYFG010000035">
    <property type="protein sequence ID" value="MBD5780271.1"/>
    <property type="molecule type" value="Genomic_DNA"/>
</dbReference>
<dbReference type="GO" id="GO:0004719">
    <property type="term" value="F:protein-L-isoaspartate (D-aspartate) O-methyltransferase activity"/>
    <property type="evidence" value="ECO:0007669"/>
    <property type="project" value="UniProtKB-EC"/>
</dbReference>
<dbReference type="Gene3D" id="3.40.50.150">
    <property type="entry name" value="Vaccinia Virus protein VP39"/>
    <property type="match status" value="1"/>
</dbReference>
<dbReference type="GO" id="GO:0032259">
    <property type="term" value="P:methylation"/>
    <property type="evidence" value="ECO:0007669"/>
    <property type="project" value="UniProtKB-KW"/>
</dbReference>
<evidence type="ECO:0000256" key="3">
    <source>
        <dbReference type="ARBA" id="ARBA00011890"/>
    </source>
</evidence>
<protein>
    <recommendedName>
        <fullName evidence="4">Protein-L-isoaspartate O-methyltransferase</fullName>
        <ecNumber evidence="3">2.1.1.77</ecNumber>
    </recommendedName>
    <alternativeName>
        <fullName evidence="11">L-isoaspartyl protein carboxyl methyltransferase</fullName>
    </alternativeName>
    <alternativeName>
        <fullName evidence="9">Protein L-isoaspartyl methyltransferase</fullName>
    </alternativeName>
    <alternativeName>
        <fullName evidence="10">Protein-beta-aspartate methyltransferase</fullName>
    </alternativeName>
</protein>
<evidence type="ECO:0000256" key="11">
    <source>
        <dbReference type="ARBA" id="ARBA00031350"/>
    </source>
</evidence>
<evidence type="ECO:0000313" key="13">
    <source>
        <dbReference type="Proteomes" id="UP000622317"/>
    </source>
</evidence>
<reference evidence="12" key="1">
    <citation type="submission" date="2020-09" db="EMBL/GenBank/DDBJ databases">
        <title>Pelagicoccus enzymogenes sp. nov. with an EPS production, isolated from marine sediment.</title>
        <authorList>
            <person name="Feng X."/>
        </authorList>
    </citation>
    <scope>NUCLEOTIDE SEQUENCE</scope>
    <source>
        <strain evidence="12">NFK12</strain>
    </source>
</reference>
<comment type="caution">
    <text evidence="12">The sequence shown here is derived from an EMBL/GenBank/DDBJ whole genome shotgun (WGS) entry which is preliminary data.</text>
</comment>
<name>A0A927IHJ6_9BACT</name>
<evidence type="ECO:0000256" key="4">
    <source>
        <dbReference type="ARBA" id="ARBA00013346"/>
    </source>
</evidence>
<dbReference type="AlphaFoldDB" id="A0A927IHJ6"/>
<accession>A0A927IHJ6</accession>
<keyword evidence="6" id="KW-0489">Methyltransferase</keyword>
<dbReference type="CDD" id="cd02440">
    <property type="entry name" value="AdoMet_MTases"/>
    <property type="match status" value="1"/>
</dbReference>
<keyword evidence="5" id="KW-0963">Cytoplasm</keyword>
<proteinExistence type="inferred from homology"/>
<dbReference type="InterPro" id="IPR000682">
    <property type="entry name" value="PCMT"/>
</dbReference>
<comment type="subcellular location">
    <subcellularLocation>
        <location evidence="1">Cytoplasm</location>
    </subcellularLocation>
</comment>
<sequence length="392" mass="43781">MKDLSEPEAQLVAEHQANLLFSAERFFERGRIPKAIRRAFLKTPRHSFAPKFYSSQKREWIDLSKAPIKEHIAEIYSDHPLCIYRDANGRSLSTVSQPSLVLYMLDLLELEQGHRIIELGGGSGWNAALMGRLVGDSGYVKSIEIIEELVAAAQSSLAAMGLSQVDFCAGDASLSAETSEPFDRGVFTASAWELPSCFFSQIKDDGLLLFVLKAQPHYDLLCLLKKTESGVFTSDLHFPCSFVPVTGSQTIPEQSPRPISETGLALASELTWDSIKIPAPSIPQFLEFLKLVYDCQHTYLLPNHGQDFDEEFWGVLDPSGKSLVIFNEDRLLVYGEEDCLIQVRRAAKRWQKAGCPEIEDLKLSFHASAATLAPNNDQWLVKRGETTLLWSL</sequence>
<evidence type="ECO:0000256" key="2">
    <source>
        <dbReference type="ARBA" id="ARBA00005369"/>
    </source>
</evidence>
<keyword evidence="8" id="KW-0949">S-adenosyl-L-methionine</keyword>
<keyword evidence="7" id="KW-0808">Transferase</keyword>
<dbReference type="Proteomes" id="UP000622317">
    <property type="component" value="Unassembled WGS sequence"/>
</dbReference>
<evidence type="ECO:0000256" key="5">
    <source>
        <dbReference type="ARBA" id="ARBA00022490"/>
    </source>
</evidence>
<dbReference type="SUPFAM" id="SSF53335">
    <property type="entry name" value="S-adenosyl-L-methionine-dependent methyltransferases"/>
    <property type="match status" value="1"/>
</dbReference>
<evidence type="ECO:0000256" key="10">
    <source>
        <dbReference type="ARBA" id="ARBA00031323"/>
    </source>
</evidence>
<dbReference type="InterPro" id="IPR029063">
    <property type="entry name" value="SAM-dependent_MTases_sf"/>
</dbReference>
<gene>
    <name evidence="12" type="ORF">IEN85_12280</name>
</gene>
<dbReference type="RefSeq" id="WP_191617380.1">
    <property type="nucleotide sequence ID" value="NZ_JACYFG010000035.1"/>
</dbReference>
<evidence type="ECO:0000256" key="9">
    <source>
        <dbReference type="ARBA" id="ARBA00030757"/>
    </source>
</evidence>
<keyword evidence="13" id="KW-1185">Reference proteome</keyword>
<evidence type="ECO:0000256" key="6">
    <source>
        <dbReference type="ARBA" id="ARBA00022603"/>
    </source>
</evidence>
<dbReference type="GO" id="GO:0005737">
    <property type="term" value="C:cytoplasm"/>
    <property type="evidence" value="ECO:0007669"/>
    <property type="project" value="UniProtKB-SubCell"/>
</dbReference>
<evidence type="ECO:0000256" key="8">
    <source>
        <dbReference type="ARBA" id="ARBA00022691"/>
    </source>
</evidence>
<evidence type="ECO:0000256" key="1">
    <source>
        <dbReference type="ARBA" id="ARBA00004496"/>
    </source>
</evidence>
<dbReference type="PANTHER" id="PTHR11579:SF0">
    <property type="entry name" value="PROTEIN-L-ISOASPARTATE(D-ASPARTATE) O-METHYLTRANSFERASE"/>
    <property type="match status" value="1"/>
</dbReference>
<dbReference type="PANTHER" id="PTHR11579">
    <property type="entry name" value="PROTEIN-L-ISOASPARTATE O-METHYLTRANSFERASE"/>
    <property type="match status" value="1"/>
</dbReference>